<dbReference type="Proteomes" id="UP001297581">
    <property type="component" value="Unassembled WGS sequence"/>
</dbReference>
<gene>
    <name evidence="2" type="ORF">MJ923_18560</name>
</gene>
<proteinExistence type="predicted"/>
<accession>A0AAJ1BK73</accession>
<reference evidence="2 3" key="1">
    <citation type="submission" date="2022-02" db="EMBL/GenBank/DDBJ databases">
        <title>The genome sequence of Shewanella sp. 3B26.</title>
        <authorList>
            <person name="Du J."/>
        </authorList>
    </citation>
    <scope>NUCLEOTIDE SEQUENCE [LARGE SCALE GENOMIC DNA]</scope>
    <source>
        <strain evidence="2 3">3B26</strain>
    </source>
</reference>
<feature type="compositionally biased region" description="Polar residues" evidence="1">
    <location>
        <begin position="20"/>
        <end position="47"/>
    </location>
</feature>
<evidence type="ECO:0000256" key="1">
    <source>
        <dbReference type="SAM" id="MobiDB-lite"/>
    </source>
</evidence>
<dbReference type="RefSeq" id="WP_240592373.1">
    <property type="nucleotide sequence ID" value="NZ_JAKUDL010000009.1"/>
</dbReference>
<keyword evidence="3" id="KW-1185">Reference proteome</keyword>
<comment type="caution">
    <text evidence="2">The sequence shown here is derived from an EMBL/GenBank/DDBJ whole genome shotgun (WGS) entry which is preliminary data.</text>
</comment>
<sequence length="101" mass="11040">MFIIGLSRLKLCLSVLRPGQRSSASQPPSTSHQPSAISHQPSAISHQHANCGAIQGHNHDQRADFRDQSPARRLISIFTTLSLNSAAQHDFHPRQITAGKL</sequence>
<name>A0AAJ1BK73_9GAMM</name>
<organism evidence="2 3">
    <name type="scientific">Shewanella zhuhaiensis</name>
    <dbReference type="NCBI Taxonomy" id="2919576"/>
    <lineage>
        <taxon>Bacteria</taxon>
        <taxon>Pseudomonadati</taxon>
        <taxon>Pseudomonadota</taxon>
        <taxon>Gammaproteobacteria</taxon>
        <taxon>Alteromonadales</taxon>
        <taxon>Shewanellaceae</taxon>
        <taxon>Shewanella</taxon>
    </lineage>
</organism>
<dbReference type="EMBL" id="JAKUDL010000009">
    <property type="protein sequence ID" value="MCH4296318.1"/>
    <property type="molecule type" value="Genomic_DNA"/>
</dbReference>
<feature type="region of interest" description="Disordered" evidence="1">
    <location>
        <begin position="18"/>
        <end position="47"/>
    </location>
</feature>
<evidence type="ECO:0000313" key="3">
    <source>
        <dbReference type="Proteomes" id="UP001297581"/>
    </source>
</evidence>
<evidence type="ECO:0000313" key="2">
    <source>
        <dbReference type="EMBL" id="MCH4296318.1"/>
    </source>
</evidence>
<protein>
    <submittedName>
        <fullName evidence="2">Uncharacterized protein</fullName>
    </submittedName>
</protein>
<dbReference type="AlphaFoldDB" id="A0AAJ1BK73"/>